<protein>
    <submittedName>
        <fullName evidence="2">Uncharacterized protein</fullName>
    </submittedName>
</protein>
<sequence length="121" mass="12776">DRHSRAGGPRSRGNEFDEEEENGQGSRGGGLLDGLDQNTLFLLCAGVGYACWKGIIPIHQLDFWQIMMLWNLVQPILIGGRRRGSNAMGSFGGGFGGVGMGHGGFGGMGRGFGGFGRGGFR</sequence>
<evidence type="ECO:0000313" key="2">
    <source>
        <dbReference type="EMBL" id="CAE8616818.1"/>
    </source>
</evidence>
<keyword evidence="4" id="KW-1185">Reference proteome</keyword>
<dbReference type="Proteomes" id="UP000626109">
    <property type="component" value="Unassembled WGS sequence"/>
</dbReference>
<evidence type="ECO:0000256" key="1">
    <source>
        <dbReference type="SAM" id="MobiDB-lite"/>
    </source>
</evidence>
<dbReference type="EMBL" id="CAJNNW010025324">
    <property type="protein sequence ID" value="CAE8676862.1"/>
    <property type="molecule type" value="Genomic_DNA"/>
</dbReference>
<dbReference type="AlphaFoldDB" id="A0A813FRY4"/>
<dbReference type="Proteomes" id="UP000654075">
    <property type="component" value="Unassembled WGS sequence"/>
</dbReference>
<gene>
    <name evidence="2" type="ORF">PGLA1383_LOCUS34488</name>
    <name evidence="3" type="ORF">PGLA2088_LOCUS20070</name>
</gene>
<comment type="caution">
    <text evidence="2">The sequence shown here is derived from an EMBL/GenBank/DDBJ whole genome shotgun (WGS) entry which is preliminary data.</text>
</comment>
<dbReference type="EMBL" id="CAJNNV010025972">
    <property type="protein sequence ID" value="CAE8616818.1"/>
    <property type="molecule type" value="Genomic_DNA"/>
</dbReference>
<reference evidence="2" key="1">
    <citation type="submission" date="2021-02" db="EMBL/GenBank/DDBJ databases">
        <authorList>
            <person name="Dougan E. K."/>
            <person name="Rhodes N."/>
            <person name="Thang M."/>
            <person name="Chan C."/>
        </authorList>
    </citation>
    <scope>NUCLEOTIDE SEQUENCE</scope>
</reference>
<organism evidence="2 4">
    <name type="scientific">Polarella glacialis</name>
    <name type="common">Dinoflagellate</name>
    <dbReference type="NCBI Taxonomy" id="89957"/>
    <lineage>
        <taxon>Eukaryota</taxon>
        <taxon>Sar</taxon>
        <taxon>Alveolata</taxon>
        <taxon>Dinophyceae</taxon>
        <taxon>Suessiales</taxon>
        <taxon>Suessiaceae</taxon>
        <taxon>Polarella</taxon>
    </lineage>
</organism>
<proteinExistence type="predicted"/>
<evidence type="ECO:0000313" key="4">
    <source>
        <dbReference type="Proteomes" id="UP000654075"/>
    </source>
</evidence>
<accession>A0A813FRY4</accession>
<feature type="non-terminal residue" evidence="2">
    <location>
        <position position="1"/>
    </location>
</feature>
<dbReference type="OrthoDB" id="446967at2759"/>
<feature type="region of interest" description="Disordered" evidence="1">
    <location>
        <begin position="1"/>
        <end position="30"/>
    </location>
</feature>
<name>A0A813FRY4_POLGL</name>
<evidence type="ECO:0000313" key="3">
    <source>
        <dbReference type="EMBL" id="CAE8676862.1"/>
    </source>
</evidence>